<dbReference type="AlphaFoldDB" id="A0A173VTL2"/>
<proteinExistence type="predicted"/>
<dbReference type="InterPro" id="IPR002933">
    <property type="entry name" value="Peptidase_M20"/>
</dbReference>
<dbReference type="InterPro" id="IPR011650">
    <property type="entry name" value="Peptidase_M20_dimer"/>
</dbReference>
<organism evidence="4 5">
    <name type="scientific">Roseburia inulinivorans</name>
    <dbReference type="NCBI Taxonomy" id="360807"/>
    <lineage>
        <taxon>Bacteria</taxon>
        <taxon>Bacillati</taxon>
        <taxon>Bacillota</taxon>
        <taxon>Clostridia</taxon>
        <taxon>Lachnospirales</taxon>
        <taxon>Lachnospiraceae</taxon>
        <taxon>Roseburia</taxon>
    </lineage>
</organism>
<name>A0A173VTL2_9FIRM</name>
<sequence>MAWKQNIIEDFKQLVSFDPISFHERNTADWLIERLQKMGFSVEEDDAGSHYGGDTGNLYAVLDGTLPGDPVIFCAHMDVVEPGSGKKSIVEEDGTIHSAGDTVLGADDISGILEILYGVQLVLDSGKPHKKIEILFTIGEELYVKGSDVFDYSKVTAKQAYVLDLSGAVGDAARRAPSIISVRAEIRGKAAHAGFEPERGIHAIAVAAEAVTRLSMGHVDEDTTFNIGTINGGTATNIVPDSCVVTGEIRSYDHSKALEYVKNTEKIFAEEADKAGATAEVTHQVHLVAYETPVESRTVKDFLKACKKTGLPGTLTETFGGSDNNSFAKHGIEGLVLSCGMYQAHSTNEYTKIKDLYDGAELIRTLIEL</sequence>
<dbReference type="EMBL" id="CYXX01000038">
    <property type="protein sequence ID" value="CUN29507.1"/>
    <property type="molecule type" value="Genomic_DNA"/>
</dbReference>
<evidence type="ECO:0000313" key="4">
    <source>
        <dbReference type="EMBL" id="CUN29507.1"/>
    </source>
</evidence>
<accession>A0A173VTL2</accession>
<dbReference type="Pfam" id="PF01546">
    <property type="entry name" value="Peptidase_M20"/>
    <property type="match status" value="1"/>
</dbReference>
<comment type="cofactor">
    <cofactor evidence="1">
        <name>Zn(2+)</name>
        <dbReference type="ChEBI" id="CHEBI:29105"/>
    </cofactor>
</comment>
<dbReference type="PANTHER" id="PTHR42994:SF2">
    <property type="entry name" value="PEPTIDASE"/>
    <property type="match status" value="1"/>
</dbReference>
<gene>
    <name evidence="4" type="primary">argE</name>
    <name evidence="4" type="ORF">ERS852444_03318</name>
</gene>
<evidence type="ECO:0000313" key="5">
    <source>
        <dbReference type="Proteomes" id="UP000095453"/>
    </source>
</evidence>
<dbReference type="NCBIfam" id="TIGR01883">
    <property type="entry name" value="PepT-like"/>
    <property type="match status" value="1"/>
</dbReference>
<dbReference type="Gene3D" id="3.30.70.360">
    <property type="match status" value="1"/>
</dbReference>
<dbReference type="Pfam" id="PF07687">
    <property type="entry name" value="M20_dimer"/>
    <property type="match status" value="1"/>
</dbReference>
<reference evidence="4 5" key="1">
    <citation type="submission" date="2015-09" db="EMBL/GenBank/DDBJ databases">
        <authorList>
            <consortium name="Pathogen Informatics"/>
        </authorList>
    </citation>
    <scope>NUCLEOTIDE SEQUENCE [LARGE SCALE GENOMIC DNA]</scope>
    <source>
        <strain evidence="4 5">2789STDY5608887</strain>
    </source>
</reference>
<dbReference type="RefSeq" id="WP_055171879.1">
    <property type="nucleotide sequence ID" value="NZ_CYXX01000038.1"/>
</dbReference>
<keyword evidence="2" id="KW-0862">Zinc</keyword>
<dbReference type="SUPFAM" id="SSF53187">
    <property type="entry name" value="Zn-dependent exopeptidases"/>
    <property type="match status" value="1"/>
</dbReference>
<dbReference type="Proteomes" id="UP000095453">
    <property type="component" value="Unassembled WGS sequence"/>
</dbReference>
<evidence type="ECO:0000259" key="3">
    <source>
        <dbReference type="Pfam" id="PF07687"/>
    </source>
</evidence>
<dbReference type="SUPFAM" id="SSF55031">
    <property type="entry name" value="Bacterial exopeptidase dimerisation domain"/>
    <property type="match status" value="1"/>
</dbReference>
<keyword evidence="4" id="KW-0378">Hydrolase</keyword>
<dbReference type="EC" id="3.5.1.16" evidence="4"/>
<evidence type="ECO:0000256" key="1">
    <source>
        <dbReference type="ARBA" id="ARBA00001947"/>
    </source>
</evidence>
<feature type="domain" description="Peptidase M20 dimerisation" evidence="3">
    <location>
        <begin position="179"/>
        <end position="274"/>
    </location>
</feature>
<protein>
    <submittedName>
        <fullName evidence="4">Acetylornithine deacetylase</fullName>
        <ecNumber evidence="4">3.5.1.16</ecNumber>
    </submittedName>
</protein>
<dbReference type="InterPro" id="IPR036264">
    <property type="entry name" value="Bact_exopeptidase_dim_dom"/>
</dbReference>
<dbReference type="InterPro" id="IPR010162">
    <property type="entry name" value="PepT-like"/>
</dbReference>
<dbReference type="Gene3D" id="3.40.630.10">
    <property type="entry name" value="Zn peptidases"/>
    <property type="match status" value="1"/>
</dbReference>
<evidence type="ECO:0000256" key="2">
    <source>
        <dbReference type="ARBA" id="ARBA00022833"/>
    </source>
</evidence>
<dbReference type="PANTHER" id="PTHR42994">
    <property type="entry name" value="PEPTIDASE T"/>
    <property type="match status" value="1"/>
</dbReference>
<dbReference type="GO" id="GO:0008777">
    <property type="term" value="F:acetylornithine deacetylase activity"/>
    <property type="evidence" value="ECO:0007669"/>
    <property type="project" value="UniProtKB-EC"/>
</dbReference>